<evidence type="ECO:0000256" key="4">
    <source>
        <dbReference type="RuleBase" id="RU003560"/>
    </source>
</evidence>
<evidence type="ECO:0000313" key="5">
    <source>
        <dbReference type="EMBL" id="MBF9149586.1"/>
    </source>
</evidence>
<dbReference type="PANTHER" id="PTHR45688">
    <property type="match status" value="1"/>
</dbReference>
<proteinExistence type="inferred from homology"/>
<dbReference type="InterPro" id="IPR015422">
    <property type="entry name" value="PyrdxlP-dep_Trfase_small"/>
</dbReference>
<dbReference type="Proteomes" id="UP000600799">
    <property type="component" value="Unassembled WGS sequence"/>
</dbReference>
<dbReference type="PROSITE" id="PS00600">
    <property type="entry name" value="AA_TRANSFER_CLASS_3"/>
    <property type="match status" value="1"/>
</dbReference>
<gene>
    <name evidence="5" type="ORF">I2488_01080</name>
</gene>
<dbReference type="InterPro" id="IPR049704">
    <property type="entry name" value="Aminotrans_3_PPA_site"/>
</dbReference>
<accession>A0ABS0HC93</accession>
<dbReference type="InterPro" id="IPR005814">
    <property type="entry name" value="Aminotrans_3"/>
</dbReference>
<dbReference type="InterPro" id="IPR015421">
    <property type="entry name" value="PyrdxlP-dep_Trfase_major"/>
</dbReference>
<dbReference type="SUPFAM" id="SSF53383">
    <property type="entry name" value="PLP-dependent transferases"/>
    <property type="match status" value="1"/>
</dbReference>
<dbReference type="RefSeq" id="WP_196273961.1">
    <property type="nucleotide sequence ID" value="NZ_JADQDC010000001.1"/>
</dbReference>
<keyword evidence="5" id="KW-0032">Aminotransferase</keyword>
<dbReference type="PIRSF" id="PIRSF000521">
    <property type="entry name" value="Transaminase_4ab_Lys_Orn"/>
    <property type="match status" value="1"/>
</dbReference>
<keyword evidence="5" id="KW-0808">Transferase</keyword>
<protein>
    <submittedName>
        <fullName evidence="5">Aspartate aminotransferase family protein</fullName>
    </submittedName>
</protein>
<comment type="caution">
    <text evidence="5">The sequence shown here is derived from an EMBL/GenBank/DDBJ whole genome shotgun (WGS) entry which is preliminary data.</text>
</comment>
<sequence>MHSDTSQLLARRERVLSPSYRLFYEEPVHVVRAQGCWIEDVAGRRYLDAYNNVPVAGHCHPRIVAAMARQASLLNTHTRYLTEEPVLLAERLLATLPDALGKVILTNSGSEANDLAIRISRMATGARGVIVTDGAYHGTSDLLQGMSPVTGLPLGQHVYPIRMPEGQCGPEQFAALVGDAIARMESEGVRPAALLVDTIFGSDGAIADPPGFLAGGVDAVRKAGGLFIADEVQPGFGRTGAGMWGFARHGVVPDLISTGKPMGNGQPVAALVMRDEIARTFARNQRYFNTFGGSSVSCAAALATLDVIEDEGLIGNARRIGQRLMAGLGPMVAASPLLTDLRGAGLFIGVQTTSADVATAIVNALRGAGVLIGTAGRSNAALKIRPPLVIRAAQADLLLEAFAQALFEVRNINQ</sequence>
<comment type="similarity">
    <text evidence="2 4">Belongs to the class-III pyridoxal-phosphate-dependent aminotransferase family.</text>
</comment>
<dbReference type="InterPro" id="IPR015424">
    <property type="entry name" value="PyrdxlP-dep_Trfase"/>
</dbReference>
<evidence type="ECO:0000313" key="6">
    <source>
        <dbReference type="Proteomes" id="UP000600799"/>
    </source>
</evidence>
<evidence type="ECO:0000256" key="3">
    <source>
        <dbReference type="ARBA" id="ARBA00022898"/>
    </source>
</evidence>
<dbReference type="PANTHER" id="PTHR45688:SF13">
    <property type="entry name" value="ALANINE--GLYOXYLATE AMINOTRANSFERASE 2-LIKE"/>
    <property type="match status" value="1"/>
</dbReference>
<dbReference type="Gene3D" id="3.40.640.10">
    <property type="entry name" value="Type I PLP-dependent aspartate aminotransferase-like (Major domain)"/>
    <property type="match status" value="1"/>
</dbReference>
<comment type="cofactor">
    <cofactor evidence="1">
        <name>pyridoxal 5'-phosphate</name>
        <dbReference type="ChEBI" id="CHEBI:597326"/>
    </cofactor>
</comment>
<keyword evidence="6" id="KW-1185">Reference proteome</keyword>
<evidence type="ECO:0000256" key="2">
    <source>
        <dbReference type="ARBA" id="ARBA00008954"/>
    </source>
</evidence>
<name>A0ABS0HC93_9SPHN</name>
<evidence type="ECO:0000256" key="1">
    <source>
        <dbReference type="ARBA" id="ARBA00001933"/>
    </source>
</evidence>
<dbReference type="GO" id="GO:0008483">
    <property type="term" value="F:transaminase activity"/>
    <property type="evidence" value="ECO:0007669"/>
    <property type="project" value="UniProtKB-KW"/>
</dbReference>
<dbReference type="Gene3D" id="3.90.1150.10">
    <property type="entry name" value="Aspartate Aminotransferase, domain 1"/>
    <property type="match status" value="1"/>
</dbReference>
<organism evidence="5 6">
    <name type="scientific">Novosphingobium jiangmenense</name>
    <dbReference type="NCBI Taxonomy" id="2791981"/>
    <lineage>
        <taxon>Bacteria</taxon>
        <taxon>Pseudomonadati</taxon>
        <taxon>Pseudomonadota</taxon>
        <taxon>Alphaproteobacteria</taxon>
        <taxon>Sphingomonadales</taxon>
        <taxon>Sphingomonadaceae</taxon>
        <taxon>Novosphingobium</taxon>
    </lineage>
</organism>
<dbReference type="Pfam" id="PF00202">
    <property type="entry name" value="Aminotran_3"/>
    <property type="match status" value="1"/>
</dbReference>
<dbReference type="CDD" id="cd00610">
    <property type="entry name" value="OAT_like"/>
    <property type="match status" value="1"/>
</dbReference>
<reference evidence="5 6" key="1">
    <citation type="submission" date="2020-11" db="EMBL/GenBank/DDBJ databases">
        <title>The genome sequence of Novosphingobium sp. 1Y9A.</title>
        <authorList>
            <person name="Liu Y."/>
        </authorList>
    </citation>
    <scope>NUCLEOTIDE SEQUENCE [LARGE SCALE GENOMIC DNA]</scope>
    <source>
        <strain evidence="5 6">1Y9A</strain>
    </source>
</reference>
<dbReference type="EMBL" id="JADQDC010000001">
    <property type="protein sequence ID" value="MBF9149586.1"/>
    <property type="molecule type" value="Genomic_DNA"/>
</dbReference>
<keyword evidence="3 4" id="KW-0663">Pyridoxal phosphate</keyword>